<dbReference type="EMBL" id="JAAAUQ010000422">
    <property type="protein sequence ID" value="KAF9150391.1"/>
    <property type="molecule type" value="Genomic_DNA"/>
</dbReference>
<name>A0A9P5S0N5_9FUNG</name>
<keyword evidence="10" id="KW-1185">Reference proteome</keyword>
<comment type="subcellular location">
    <subcellularLocation>
        <location evidence="1">Nucleus</location>
    </subcellularLocation>
</comment>
<dbReference type="Proteomes" id="UP000748756">
    <property type="component" value="Unassembled WGS sequence"/>
</dbReference>
<dbReference type="PANTHER" id="PTHR15835:SF6">
    <property type="entry name" value="ZINC FINGER C3HC-TYPE PROTEIN 1"/>
    <property type="match status" value="1"/>
</dbReference>
<evidence type="ECO:0000256" key="3">
    <source>
        <dbReference type="ARBA" id="ARBA00022771"/>
    </source>
</evidence>
<gene>
    <name evidence="9" type="ORF">BG015_007810</name>
</gene>
<keyword evidence="2" id="KW-0479">Metal-binding</keyword>
<reference evidence="9" key="1">
    <citation type="journal article" date="2020" name="Fungal Divers.">
        <title>Resolving the Mortierellaceae phylogeny through synthesis of multi-gene phylogenetics and phylogenomics.</title>
        <authorList>
            <person name="Vandepol N."/>
            <person name="Liber J."/>
            <person name="Desiro A."/>
            <person name="Na H."/>
            <person name="Kennedy M."/>
            <person name="Barry K."/>
            <person name="Grigoriev I.V."/>
            <person name="Miller A.N."/>
            <person name="O'Donnell K."/>
            <person name="Stajich J.E."/>
            <person name="Bonito G."/>
        </authorList>
    </citation>
    <scope>NUCLEOTIDE SEQUENCE</scope>
    <source>
        <strain evidence="9">NRRL 6426</strain>
    </source>
</reference>
<evidence type="ECO:0000313" key="10">
    <source>
        <dbReference type="Proteomes" id="UP000748756"/>
    </source>
</evidence>
<keyword evidence="5" id="KW-0539">Nucleus</keyword>
<keyword evidence="3" id="KW-0863">Zinc-finger</keyword>
<organism evidence="9 10">
    <name type="scientific">Linnemannia schmuckeri</name>
    <dbReference type="NCBI Taxonomy" id="64567"/>
    <lineage>
        <taxon>Eukaryota</taxon>
        <taxon>Fungi</taxon>
        <taxon>Fungi incertae sedis</taxon>
        <taxon>Mucoromycota</taxon>
        <taxon>Mortierellomycotina</taxon>
        <taxon>Mortierellomycetes</taxon>
        <taxon>Mortierellales</taxon>
        <taxon>Mortierellaceae</taxon>
        <taxon>Linnemannia</taxon>
    </lineage>
</organism>
<evidence type="ECO:0000313" key="9">
    <source>
        <dbReference type="EMBL" id="KAF9150391.1"/>
    </source>
</evidence>
<evidence type="ECO:0000259" key="8">
    <source>
        <dbReference type="Pfam" id="PF08600"/>
    </source>
</evidence>
<dbReference type="Pfam" id="PF07967">
    <property type="entry name" value="zf-C3HC"/>
    <property type="match status" value="1"/>
</dbReference>
<dbReference type="AlphaFoldDB" id="A0A9P5S0N5"/>
<sequence>MRYLPWSRDQFHERLETFKPSTWFDKPKLVNAVECAKRGWVNKGDDRLECCGGCGGIVIVRIDQTEEKRSSSTDNTAQDGENSHDTDTSADDLDIDDTLPDLDPECPKFHEMLTSNHVAGCPWKTHPCDDSIYKFPVLSHSHARKEFVDRAKELEKMKNDPLTENIHHPLTADEVEKLTGLFTGDAESKLLILSLFGWSAAETPKVLACEACHTRCTYIPSFGFRKTGARDDDDDDVSMDEEDEEEASFDTIQAHKWYCYWVDPEHNEKRQAGWRIFYKLLTSGSSSEVSQSQIQSDQQNASSTSAGARIEPSEAVAMVKRILRGQVALF</sequence>
<feature type="domain" description="NuBaID C-terminal" evidence="8">
    <location>
        <begin position="191"/>
        <end position="269"/>
    </location>
</feature>
<evidence type="ECO:0000256" key="2">
    <source>
        <dbReference type="ARBA" id="ARBA00022723"/>
    </source>
</evidence>
<dbReference type="GO" id="GO:0008270">
    <property type="term" value="F:zinc ion binding"/>
    <property type="evidence" value="ECO:0007669"/>
    <property type="project" value="UniProtKB-KW"/>
</dbReference>
<dbReference type="GO" id="GO:0005634">
    <property type="term" value="C:nucleus"/>
    <property type="evidence" value="ECO:0007669"/>
    <property type="project" value="UniProtKB-SubCell"/>
</dbReference>
<feature type="region of interest" description="Disordered" evidence="6">
    <location>
        <begin position="65"/>
        <end position="97"/>
    </location>
</feature>
<feature type="domain" description="C3HC-type" evidence="7">
    <location>
        <begin position="5"/>
        <end position="158"/>
    </location>
</feature>
<evidence type="ECO:0000256" key="5">
    <source>
        <dbReference type="ARBA" id="ARBA00023242"/>
    </source>
</evidence>
<evidence type="ECO:0000256" key="4">
    <source>
        <dbReference type="ARBA" id="ARBA00022833"/>
    </source>
</evidence>
<evidence type="ECO:0000256" key="6">
    <source>
        <dbReference type="SAM" id="MobiDB-lite"/>
    </source>
</evidence>
<feature type="compositionally biased region" description="Acidic residues" evidence="6">
    <location>
        <begin position="88"/>
        <end position="97"/>
    </location>
</feature>
<dbReference type="InterPro" id="IPR013909">
    <property type="entry name" value="NuBaID_C"/>
</dbReference>
<evidence type="ECO:0000256" key="1">
    <source>
        <dbReference type="ARBA" id="ARBA00004123"/>
    </source>
</evidence>
<dbReference type="Pfam" id="PF08600">
    <property type="entry name" value="NuBaID_C"/>
    <property type="match status" value="1"/>
</dbReference>
<dbReference type="PANTHER" id="PTHR15835">
    <property type="entry name" value="NUCLEAR-INTERACTING PARTNER OF ALK"/>
    <property type="match status" value="1"/>
</dbReference>
<evidence type="ECO:0000259" key="7">
    <source>
        <dbReference type="Pfam" id="PF07967"/>
    </source>
</evidence>
<keyword evidence="4" id="KW-0862">Zinc</keyword>
<proteinExistence type="predicted"/>
<accession>A0A9P5S0N5</accession>
<protein>
    <submittedName>
        <fullName evidence="9">Uncharacterized protein</fullName>
    </submittedName>
</protein>
<dbReference type="OrthoDB" id="614844at2759"/>
<dbReference type="InterPro" id="IPR012935">
    <property type="entry name" value="NuBaID_N"/>
</dbReference>
<comment type="caution">
    <text evidence="9">The sequence shown here is derived from an EMBL/GenBank/DDBJ whole genome shotgun (WGS) entry which is preliminary data.</text>
</comment>